<feature type="domain" description="Tyrosine--tRNA ligase SYY-like C-terminal" evidence="12">
    <location>
        <begin position="319"/>
        <end position="374"/>
    </location>
</feature>
<keyword evidence="3 11" id="KW-0547">Nucleotide-binding</keyword>
<dbReference type="NCBIfam" id="TIGR00234">
    <property type="entry name" value="tyrS"/>
    <property type="match status" value="1"/>
</dbReference>
<dbReference type="GO" id="GO:0005524">
    <property type="term" value="F:ATP binding"/>
    <property type="evidence" value="ECO:0007669"/>
    <property type="project" value="UniProtKB-KW"/>
</dbReference>
<dbReference type="InterPro" id="IPR024088">
    <property type="entry name" value="Tyr-tRNA-ligase_bac-type"/>
</dbReference>
<evidence type="ECO:0000313" key="13">
    <source>
        <dbReference type="EMBL" id="OGD79928.1"/>
    </source>
</evidence>
<evidence type="ECO:0000256" key="8">
    <source>
        <dbReference type="ARBA" id="ARBA00048248"/>
    </source>
</evidence>
<evidence type="ECO:0000256" key="4">
    <source>
        <dbReference type="ARBA" id="ARBA00022840"/>
    </source>
</evidence>
<dbReference type="GO" id="GO:0006437">
    <property type="term" value="P:tyrosyl-tRNA aminoacylation"/>
    <property type="evidence" value="ECO:0007669"/>
    <property type="project" value="UniProtKB-UniRule"/>
</dbReference>
<name>A0A1F5FJU1_9BACT</name>
<keyword evidence="4 11" id="KW-0067">ATP-binding</keyword>
<evidence type="ECO:0000256" key="1">
    <source>
        <dbReference type="ARBA" id="ARBA00013160"/>
    </source>
</evidence>
<dbReference type="GO" id="GO:0003723">
    <property type="term" value="F:RNA binding"/>
    <property type="evidence" value="ECO:0007669"/>
    <property type="project" value="UniProtKB-KW"/>
</dbReference>
<dbReference type="GO" id="GO:0005829">
    <property type="term" value="C:cytosol"/>
    <property type="evidence" value="ECO:0007669"/>
    <property type="project" value="TreeGrafter"/>
</dbReference>
<dbReference type="Gene3D" id="3.10.290.10">
    <property type="entry name" value="RNA-binding S4 domain"/>
    <property type="match status" value="1"/>
</dbReference>
<evidence type="ECO:0000313" key="14">
    <source>
        <dbReference type="Proteomes" id="UP000176682"/>
    </source>
</evidence>
<evidence type="ECO:0000256" key="9">
    <source>
        <dbReference type="NCBIfam" id="TIGR00234"/>
    </source>
</evidence>
<organism evidence="13 14">
    <name type="scientific">Candidatus Collierbacteria bacterium RIFOXYB1_FULL_49_13</name>
    <dbReference type="NCBI Taxonomy" id="1817728"/>
    <lineage>
        <taxon>Bacteria</taxon>
        <taxon>Candidatus Collieribacteriota</taxon>
    </lineage>
</organism>
<dbReference type="PRINTS" id="PR01040">
    <property type="entry name" value="TRNASYNTHTYR"/>
</dbReference>
<dbReference type="InterPro" id="IPR014729">
    <property type="entry name" value="Rossmann-like_a/b/a_fold"/>
</dbReference>
<dbReference type="EMBL" id="MFAM01000005">
    <property type="protein sequence ID" value="OGD79928.1"/>
    <property type="molecule type" value="Genomic_DNA"/>
</dbReference>
<evidence type="ECO:0000256" key="11">
    <source>
        <dbReference type="RuleBase" id="RU363036"/>
    </source>
</evidence>
<dbReference type="Proteomes" id="UP000176682">
    <property type="component" value="Unassembled WGS sequence"/>
</dbReference>
<proteinExistence type="inferred from homology"/>
<dbReference type="Gene3D" id="1.10.240.10">
    <property type="entry name" value="Tyrosyl-Transfer RNA Synthetase"/>
    <property type="match status" value="1"/>
</dbReference>
<keyword evidence="2 11" id="KW-0436">Ligase</keyword>
<evidence type="ECO:0000256" key="6">
    <source>
        <dbReference type="ARBA" id="ARBA00022917"/>
    </source>
</evidence>
<dbReference type="SUPFAM" id="SSF52374">
    <property type="entry name" value="Nucleotidylyl transferase"/>
    <property type="match status" value="1"/>
</dbReference>
<dbReference type="InterPro" id="IPR002305">
    <property type="entry name" value="aa-tRNA-synth_Ic"/>
</dbReference>
<dbReference type="InterPro" id="IPR054608">
    <property type="entry name" value="SYY-like_C"/>
</dbReference>
<dbReference type="InterPro" id="IPR002307">
    <property type="entry name" value="Tyr-tRNA-ligase"/>
</dbReference>
<evidence type="ECO:0000259" key="12">
    <source>
        <dbReference type="Pfam" id="PF22421"/>
    </source>
</evidence>
<dbReference type="Pfam" id="PF00579">
    <property type="entry name" value="tRNA-synt_1b"/>
    <property type="match status" value="1"/>
</dbReference>
<dbReference type="AlphaFoldDB" id="A0A1F5FJU1"/>
<dbReference type="GO" id="GO:0004831">
    <property type="term" value="F:tyrosine-tRNA ligase activity"/>
    <property type="evidence" value="ECO:0007669"/>
    <property type="project" value="UniProtKB-UniRule"/>
</dbReference>
<dbReference type="PANTHER" id="PTHR11766">
    <property type="entry name" value="TYROSYL-TRNA SYNTHETASE"/>
    <property type="match status" value="1"/>
</dbReference>
<comment type="caution">
    <text evidence="13">The sequence shown here is derived from an EMBL/GenBank/DDBJ whole genome shotgun (WGS) entry which is preliminary data.</text>
</comment>
<dbReference type="PANTHER" id="PTHR11766:SF1">
    <property type="entry name" value="TYROSINE--TRNA LIGASE"/>
    <property type="match status" value="1"/>
</dbReference>
<evidence type="ECO:0000256" key="3">
    <source>
        <dbReference type="ARBA" id="ARBA00022741"/>
    </source>
</evidence>
<keyword evidence="7 11" id="KW-0030">Aminoacyl-tRNA synthetase</keyword>
<dbReference type="PROSITE" id="PS50889">
    <property type="entry name" value="S4"/>
    <property type="match status" value="1"/>
</dbReference>
<reference evidence="13 14" key="1">
    <citation type="journal article" date="2016" name="Nat. Commun.">
        <title>Thousands of microbial genomes shed light on interconnected biogeochemical processes in an aquifer system.</title>
        <authorList>
            <person name="Anantharaman K."/>
            <person name="Brown C.T."/>
            <person name="Hug L.A."/>
            <person name="Sharon I."/>
            <person name="Castelle C.J."/>
            <person name="Probst A.J."/>
            <person name="Thomas B.C."/>
            <person name="Singh A."/>
            <person name="Wilkins M.J."/>
            <person name="Karaoz U."/>
            <person name="Brodie E.L."/>
            <person name="Williams K.H."/>
            <person name="Hubbard S.S."/>
            <person name="Banfield J.F."/>
        </authorList>
    </citation>
    <scope>NUCLEOTIDE SEQUENCE [LARGE SCALE GENOMIC DNA]</scope>
</reference>
<dbReference type="Gene3D" id="3.40.50.620">
    <property type="entry name" value="HUPs"/>
    <property type="match status" value="1"/>
</dbReference>
<evidence type="ECO:0000256" key="2">
    <source>
        <dbReference type="ARBA" id="ARBA00022598"/>
    </source>
</evidence>
<accession>A0A1F5FJU1</accession>
<sequence>MANQTLITDILDRGVLNIVPNRQALESLLKSDKKLNIYLGIDPTFTKIHLGHAFPLRKLKKLASLGHHVYFLIGDFTALIGDTSDKDKERPVLTEEEINHNFQTYKQQASKILDFDTITVVHNSDWLRQLTFTDIVKLTQHFSTGDFVNRELIKKRLQSGTKVGLHETLYPVMQGYDSYYLDTDIQLGGADQIFNMQAGRLLQKDLRNKESFIIANGFLTGTDGRKMSKSWGNAIWLDDQPADIFGKVMSISDDLINEYFIYGTDMPLDQIPEDLQPFTAKKLLAHTIVSELFDSATADTTQADFERTFSQKQTPEAAPIIPLAQSIPLLDLLVDLQAASSRSTAKTLIRQSGVSLSGTKITDLDFVVPVQDAILKVGKLKHYRLKAR</sequence>
<evidence type="ECO:0000256" key="5">
    <source>
        <dbReference type="ARBA" id="ARBA00022884"/>
    </source>
</evidence>
<comment type="catalytic activity">
    <reaction evidence="8">
        <text>tRNA(Tyr) + L-tyrosine + ATP = L-tyrosyl-tRNA(Tyr) + AMP + diphosphate + H(+)</text>
        <dbReference type="Rhea" id="RHEA:10220"/>
        <dbReference type="Rhea" id="RHEA-COMP:9706"/>
        <dbReference type="Rhea" id="RHEA-COMP:9707"/>
        <dbReference type="ChEBI" id="CHEBI:15378"/>
        <dbReference type="ChEBI" id="CHEBI:30616"/>
        <dbReference type="ChEBI" id="CHEBI:33019"/>
        <dbReference type="ChEBI" id="CHEBI:58315"/>
        <dbReference type="ChEBI" id="CHEBI:78442"/>
        <dbReference type="ChEBI" id="CHEBI:78536"/>
        <dbReference type="ChEBI" id="CHEBI:456215"/>
        <dbReference type="EC" id="6.1.1.1"/>
    </reaction>
</comment>
<dbReference type="CDD" id="cd00805">
    <property type="entry name" value="TyrRS_core"/>
    <property type="match status" value="1"/>
</dbReference>
<gene>
    <name evidence="13" type="ORF">A2368_02485</name>
</gene>
<protein>
    <recommendedName>
        <fullName evidence="1 9">Tyrosine--tRNA ligase</fullName>
        <ecNumber evidence="1 9">6.1.1.1</ecNumber>
    </recommendedName>
</protein>
<dbReference type="InterPro" id="IPR036986">
    <property type="entry name" value="S4_RNA-bd_sf"/>
</dbReference>
<comment type="similarity">
    <text evidence="11">Belongs to the class-I aminoacyl-tRNA synthetase family.</text>
</comment>
<dbReference type="EC" id="6.1.1.1" evidence="1 9"/>
<dbReference type="Pfam" id="PF22421">
    <property type="entry name" value="SYY_C-terminal"/>
    <property type="match status" value="1"/>
</dbReference>
<dbReference type="CDD" id="cd00165">
    <property type="entry name" value="S4"/>
    <property type="match status" value="1"/>
</dbReference>
<evidence type="ECO:0000256" key="10">
    <source>
        <dbReference type="PROSITE-ProRule" id="PRU00182"/>
    </source>
</evidence>
<keyword evidence="6 11" id="KW-0648">Protein biosynthesis</keyword>
<keyword evidence="5 10" id="KW-0694">RNA-binding</keyword>
<evidence type="ECO:0000256" key="7">
    <source>
        <dbReference type="ARBA" id="ARBA00023146"/>
    </source>
</evidence>
<dbReference type="SUPFAM" id="SSF55174">
    <property type="entry name" value="Alpha-L RNA-binding motif"/>
    <property type="match status" value="1"/>
</dbReference>